<dbReference type="InParanoid" id="A8NW59"/>
<dbReference type="RefSeq" id="XP_001836836.1">
    <property type="nucleotide sequence ID" value="XM_001836784.1"/>
</dbReference>
<dbReference type="VEuPathDB" id="FungiDB:CC1G_04149"/>
<keyword evidence="2" id="KW-1185">Reference proteome</keyword>
<gene>
    <name evidence="1" type="ORF">CC1G_04149</name>
</gene>
<organism evidence="1 2">
    <name type="scientific">Coprinopsis cinerea (strain Okayama-7 / 130 / ATCC MYA-4618 / FGSC 9003)</name>
    <name type="common">Inky cap fungus</name>
    <name type="synonym">Hormographiella aspergillata</name>
    <dbReference type="NCBI Taxonomy" id="240176"/>
    <lineage>
        <taxon>Eukaryota</taxon>
        <taxon>Fungi</taxon>
        <taxon>Dikarya</taxon>
        <taxon>Basidiomycota</taxon>
        <taxon>Agaricomycotina</taxon>
        <taxon>Agaricomycetes</taxon>
        <taxon>Agaricomycetidae</taxon>
        <taxon>Agaricales</taxon>
        <taxon>Agaricineae</taxon>
        <taxon>Psathyrellaceae</taxon>
        <taxon>Coprinopsis</taxon>
    </lineage>
</organism>
<evidence type="ECO:0000313" key="2">
    <source>
        <dbReference type="Proteomes" id="UP000001861"/>
    </source>
</evidence>
<proteinExistence type="predicted"/>
<evidence type="ECO:0000313" key="1">
    <source>
        <dbReference type="EMBL" id="EAU85053.1"/>
    </source>
</evidence>
<protein>
    <submittedName>
        <fullName evidence="1">Uncharacterized protein</fullName>
    </submittedName>
</protein>
<dbReference type="GeneID" id="6013388"/>
<dbReference type="AlphaFoldDB" id="A8NW59"/>
<name>A8NW59_COPC7</name>
<reference evidence="1 2" key="1">
    <citation type="journal article" date="2010" name="Proc. Natl. Acad. Sci. U.S.A.">
        <title>Insights into evolution of multicellular fungi from the assembled chromosomes of the mushroom Coprinopsis cinerea (Coprinus cinereus).</title>
        <authorList>
            <person name="Stajich J.E."/>
            <person name="Wilke S.K."/>
            <person name="Ahren D."/>
            <person name="Au C.H."/>
            <person name="Birren B.W."/>
            <person name="Borodovsky M."/>
            <person name="Burns C."/>
            <person name="Canback B."/>
            <person name="Casselton L.A."/>
            <person name="Cheng C.K."/>
            <person name="Deng J."/>
            <person name="Dietrich F.S."/>
            <person name="Fargo D.C."/>
            <person name="Farman M.L."/>
            <person name="Gathman A.C."/>
            <person name="Goldberg J."/>
            <person name="Guigo R."/>
            <person name="Hoegger P.J."/>
            <person name="Hooker J.B."/>
            <person name="Huggins A."/>
            <person name="James T.Y."/>
            <person name="Kamada T."/>
            <person name="Kilaru S."/>
            <person name="Kodira C."/>
            <person name="Kues U."/>
            <person name="Kupfer D."/>
            <person name="Kwan H.S."/>
            <person name="Lomsadze A."/>
            <person name="Li W."/>
            <person name="Lilly W.W."/>
            <person name="Ma L.J."/>
            <person name="Mackey A.J."/>
            <person name="Manning G."/>
            <person name="Martin F."/>
            <person name="Muraguchi H."/>
            <person name="Natvig D.O."/>
            <person name="Palmerini H."/>
            <person name="Ramesh M.A."/>
            <person name="Rehmeyer C.J."/>
            <person name="Roe B.A."/>
            <person name="Shenoy N."/>
            <person name="Stanke M."/>
            <person name="Ter-Hovhannisyan V."/>
            <person name="Tunlid A."/>
            <person name="Velagapudi R."/>
            <person name="Vision T.J."/>
            <person name="Zeng Q."/>
            <person name="Zolan M.E."/>
            <person name="Pukkila P.J."/>
        </authorList>
    </citation>
    <scope>NUCLEOTIDE SEQUENCE [LARGE SCALE GENOMIC DNA]</scope>
    <source>
        <strain evidence="2">Okayama-7 / 130 / ATCC MYA-4618 / FGSC 9003</strain>
    </source>
</reference>
<sequence>MLAPIPIASTNPARVGLAGINMTSYLDQTPASSSLLTFRMGGEGEFPNSYGRTGYIYELSKETENLNPMISKMAPDSGVKGHVLVVLLDDNGFQVDATHADIRPICIGVARALLTRRADIQSMLAFDKLDVPIAFFTEFQELPEYQFTAAMSTVSLSSLLLV</sequence>
<comment type="caution">
    <text evidence="1">The sequence shown here is derived from an EMBL/GenBank/DDBJ whole genome shotgun (WGS) entry which is preliminary data.</text>
</comment>
<dbReference type="EMBL" id="AACS02000004">
    <property type="protein sequence ID" value="EAU85053.1"/>
    <property type="molecule type" value="Genomic_DNA"/>
</dbReference>
<accession>A8NW59</accession>
<dbReference type="KEGG" id="cci:CC1G_04149"/>
<dbReference type="Proteomes" id="UP000001861">
    <property type="component" value="Unassembled WGS sequence"/>
</dbReference>